<keyword evidence="2" id="KW-0547">Nucleotide-binding</keyword>
<dbReference type="InterPro" id="IPR027417">
    <property type="entry name" value="P-loop_NTPase"/>
</dbReference>
<dbReference type="Gene3D" id="3.40.50.300">
    <property type="entry name" value="P-loop containing nucleotide triphosphate hydrolases"/>
    <property type="match status" value="1"/>
</dbReference>
<feature type="domain" description="AAA-ATPase-like" evidence="1">
    <location>
        <begin position="20"/>
        <end position="217"/>
    </location>
</feature>
<dbReference type="RefSeq" id="WP_179931674.1">
    <property type="nucleotide sequence ID" value="NZ_JACCDF010000020.1"/>
</dbReference>
<evidence type="ECO:0000259" key="1">
    <source>
        <dbReference type="Pfam" id="PF09820"/>
    </source>
</evidence>
<proteinExistence type="predicted"/>
<dbReference type="InterPro" id="IPR018631">
    <property type="entry name" value="AAA-ATPase-like_dom"/>
</dbReference>
<sequence>MSLFLLWRPTVTDAHRRKLPIGIQTFSDIREGNYYYVDKTPHIERLVNQNKYYFLSRPRRFGKSLLLDTLRCLFEGRQALFEGLYLHDRWDWQQCYPVIRISFADGVMQSREGLDERIREQLRVQREQLGITHHHKTDIPGEFSALIRAAHQQRGQRVVILIDEYDKPILDNILVPERARELREGLKNLYSVIKDADPYLHFVLLTGVSKFSKVSLFSGLNNLNDITLDVPFSTICGYTDEDIDTVFTAELPGLDREAIRQWYNGYRWGGREVTPVYNPFDVLLLFQKREFGPYWFESATPTFLVDILKQRGVFTPSLDHWETEYELLSQFDVDQISTEGLLFQTGYLTIQQVEEPLRGYRQYTLGFPNREVETSLNHALLPSLGVENAPRERRTLFRHLSQHDLAGLETHLKALYAGLPHDWYRNDLKNQPIAKYEGHYASVFYSHFAALGLDVTVEDASHHGKVDMSVDFGGHIYLFEFKVVEQLPEGKALEQIKHKGYADKHRASGKPIHLIGVEFSSVERQIVAFEVETLA</sequence>
<dbReference type="EMBL" id="JACCDF010000020">
    <property type="protein sequence ID" value="NYS62417.1"/>
    <property type="molecule type" value="Genomic_DNA"/>
</dbReference>
<dbReference type="PANTHER" id="PTHR34825">
    <property type="entry name" value="CONSERVED PROTEIN, WITH A WEAK D-GALACTARATE DEHYDRATASE/ALTRONATE HYDROLASE DOMAIN"/>
    <property type="match status" value="1"/>
</dbReference>
<reference evidence="2 3" key="1">
    <citation type="journal article" date="2015" name="Int. J. Syst. Evol. Microbiol.">
        <title>Halomonas salicampi sp. nov., a halotolerant and alkalitolerant bacterium isolated from a saltern soil.</title>
        <authorList>
            <person name="Lee J.C."/>
            <person name="Kim Y.S."/>
            <person name="Yun B.S."/>
            <person name="Whang K.S."/>
        </authorList>
    </citation>
    <scope>NUCLEOTIDE SEQUENCE [LARGE SCALE GENOMIC DNA]</scope>
    <source>
        <strain evidence="2 3">BH103</strain>
    </source>
</reference>
<keyword evidence="2" id="KW-0067">ATP-binding</keyword>
<evidence type="ECO:0000313" key="2">
    <source>
        <dbReference type="EMBL" id="NYS62417.1"/>
    </source>
</evidence>
<dbReference type="PANTHER" id="PTHR34825:SF1">
    <property type="entry name" value="AAA-ATPASE-LIKE DOMAIN-CONTAINING PROTEIN"/>
    <property type="match status" value="1"/>
</dbReference>
<organism evidence="2 3">
    <name type="scientific">Vreelandella salicampi</name>
    <dbReference type="NCBI Taxonomy" id="1449798"/>
    <lineage>
        <taxon>Bacteria</taxon>
        <taxon>Pseudomonadati</taxon>
        <taxon>Pseudomonadota</taxon>
        <taxon>Gammaproteobacteria</taxon>
        <taxon>Oceanospirillales</taxon>
        <taxon>Halomonadaceae</taxon>
        <taxon>Vreelandella</taxon>
    </lineage>
</organism>
<dbReference type="GO" id="GO:0005524">
    <property type="term" value="F:ATP binding"/>
    <property type="evidence" value="ECO:0007669"/>
    <property type="project" value="UniProtKB-KW"/>
</dbReference>
<protein>
    <submittedName>
        <fullName evidence="2">ATP-binding protein</fullName>
    </submittedName>
</protein>
<dbReference type="Pfam" id="PF09820">
    <property type="entry name" value="AAA-ATPase_like"/>
    <property type="match status" value="1"/>
</dbReference>
<dbReference type="AlphaFoldDB" id="A0A7Z0LNX0"/>
<keyword evidence="3" id="KW-1185">Reference proteome</keyword>
<evidence type="ECO:0000313" key="3">
    <source>
        <dbReference type="Proteomes" id="UP000586119"/>
    </source>
</evidence>
<name>A0A7Z0LNX0_9GAMM</name>
<accession>A0A7Z0LNX0</accession>
<dbReference type="InterPro" id="IPR012547">
    <property type="entry name" value="PDDEXK_9"/>
</dbReference>
<dbReference type="Proteomes" id="UP000586119">
    <property type="component" value="Unassembled WGS sequence"/>
</dbReference>
<dbReference type="Pfam" id="PF08011">
    <property type="entry name" value="PDDEXK_9"/>
    <property type="match status" value="1"/>
</dbReference>
<gene>
    <name evidence="2" type="ORF">HZS81_16810</name>
</gene>
<comment type="caution">
    <text evidence="2">The sequence shown here is derived from an EMBL/GenBank/DDBJ whole genome shotgun (WGS) entry which is preliminary data.</text>
</comment>